<keyword evidence="2" id="KW-0238">DNA-binding</keyword>
<keyword evidence="1" id="KW-0805">Transcription regulation</keyword>
<sequence length="124" mass="13918">MGQHSSSTTVSERAARLRAELECLGLPWSSQQSDMDRRAAFVRTHDDLTRRSRLMAYAKTHCDHRSWLERSAREHTALKDHALSGDVKAGCALLREHTNKSTAQADAVVFQLSGAKARDNMQVR</sequence>
<gene>
    <name evidence="4" type="ORF">FKG95_20440</name>
</gene>
<keyword evidence="5" id="KW-1185">Reference proteome</keyword>
<protein>
    <submittedName>
        <fullName evidence="4">Uncharacterized protein</fullName>
    </submittedName>
</protein>
<dbReference type="SUPFAM" id="SSF48008">
    <property type="entry name" value="GntR ligand-binding domain-like"/>
    <property type="match status" value="1"/>
</dbReference>
<accession>A0A545TKZ8</accession>
<dbReference type="OrthoDB" id="8638122at2"/>
<keyword evidence="3" id="KW-0804">Transcription</keyword>
<dbReference type="InterPro" id="IPR008920">
    <property type="entry name" value="TF_FadR/GntR_C"/>
</dbReference>
<dbReference type="EMBL" id="VHSH01000007">
    <property type="protein sequence ID" value="TQV77910.1"/>
    <property type="molecule type" value="Genomic_DNA"/>
</dbReference>
<proteinExistence type="predicted"/>
<organism evidence="4 5">
    <name type="scientific">Denitrobaculum tricleocarpae</name>
    <dbReference type="NCBI Taxonomy" id="2591009"/>
    <lineage>
        <taxon>Bacteria</taxon>
        <taxon>Pseudomonadati</taxon>
        <taxon>Pseudomonadota</taxon>
        <taxon>Alphaproteobacteria</taxon>
        <taxon>Rhodospirillales</taxon>
        <taxon>Rhodospirillaceae</taxon>
        <taxon>Denitrobaculum</taxon>
    </lineage>
</organism>
<evidence type="ECO:0000256" key="2">
    <source>
        <dbReference type="ARBA" id="ARBA00023125"/>
    </source>
</evidence>
<evidence type="ECO:0000313" key="4">
    <source>
        <dbReference type="EMBL" id="TQV77910.1"/>
    </source>
</evidence>
<evidence type="ECO:0000256" key="1">
    <source>
        <dbReference type="ARBA" id="ARBA00023015"/>
    </source>
</evidence>
<dbReference type="AlphaFoldDB" id="A0A545TKZ8"/>
<evidence type="ECO:0000256" key="3">
    <source>
        <dbReference type="ARBA" id="ARBA00023163"/>
    </source>
</evidence>
<dbReference type="GO" id="GO:0003677">
    <property type="term" value="F:DNA binding"/>
    <property type="evidence" value="ECO:0007669"/>
    <property type="project" value="UniProtKB-KW"/>
</dbReference>
<dbReference type="Proteomes" id="UP000315252">
    <property type="component" value="Unassembled WGS sequence"/>
</dbReference>
<dbReference type="RefSeq" id="WP_142898253.1">
    <property type="nucleotide sequence ID" value="NZ_ML660058.1"/>
</dbReference>
<evidence type="ECO:0000313" key="5">
    <source>
        <dbReference type="Proteomes" id="UP000315252"/>
    </source>
</evidence>
<dbReference type="Gene3D" id="1.20.120.530">
    <property type="entry name" value="GntR ligand-binding domain-like"/>
    <property type="match status" value="1"/>
</dbReference>
<reference evidence="4 5" key="1">
    <citation type="submission" date="2019-06" db="EMBL/GenBank/DDBJ databases">
        <title>Whole genome sequence for Rhodospirillaceae sp. R148.</title>
        <authorList>
            <person name="Wang G."/>
        </authorList>
    </citation>
    <scope>NUCLEOTIDE SEQUENCE [LARGE SCALE GENOMIC DNA]</scope>
    <source>
        <strain evidence="4 5">R148</strain>
    </source>
</reference>
<comment type="caution">
    <text evidence="4">The sequence shown here is derived from an EMBL/GenBank/DDBJ whole genome shotgun (WGS) entry which is preliminary data.</text>
</comment>
<name>A0A545TKZ8_9PROT</name>